<name>A0A844QFB9_9HYPH</name>
<proteinExistence type="predicted"/>
<comment type="caution">
    <text evidence="2">The sequence shown here is derived from an EMBL/GenBank/DDBJ whole genome shotgun (WGS) entry which is preliminary data.</text>
</comment>
<keyword evidence="3" id="KW-1185">Reference proteome</keyword>
<accession>A0A844QFB9</accession>
<feature type="transmembrane region" description="Helical" evidence="1">
    <location>
        <begin position="31"/>
        <end position="50"/>
    </location>
</feature>
<dbReference type="Proteomes" id="UP000463224">
    <property type="component" value="Unassembled WGS sequence"/>
</dbReference>
<keyword evidence="1" id="KW-1133">Transmembrane helix</keyword>
<reference evidence="2 3" key="1">
    <citation type="submission" date="2019-12" db="EMBL/GenBank/DDBJ databases">
        <title>Nitratireductor arenosus sp. nov., Isolated from sea sand, Jeju island, South Korea.</title>
        <authorList>
            <person name="Kim W."/>
        </authorList>
    </citation>
    <scope>NUCLEOTIDE SEQUENCE [LARGE SCALE GENOMIC DNA]</scope>
    <source>
        <strain evidence="2 3">CAU 1489</strain>
    </source>
</reference>
<evidence type="ECO:0000313" key="3">
    <source>
        <dbReference type="Proteomes" id="UP000463224"/>
    </source>
</evidence>
<organism evidence="2 3">
    <name type="scientific">Nitratireductor arenosus</name>
    <dbReference type="NCBI Taxonomy" id="2682096"/>
    <lineage>
        <taxon>Bacteria</taxon>
        <taxon>Pseudomonadati</taxon>
        <taxon>Pseudomonadota</taxon>
        <taxon>Alphaproteobacteria</taxon>
        <taxon>Hyphomicrobiales</taxon>
        <taxon>Phyllobacteriaceae</taxon>
        <taxon>Nitratireductor</taxon>
    </lineage>
</organism>
<keyword evidence="1" id="KW-0812">Transmembrane</keyword>
<sequence>MPDRKKPPILFEGQSIRELPPIPYWTPGKKGFVAGALGMALFCTVLWWFGVIG</sequence>
<evidence type="ECO:0000313" key="2">
    <source>
        <dbReference type="EMBL" id="MVA97975.1"/>
    </source>
</evidence>
<dbReference type="RefSeq" id="WP_156712964.1">
    <property type="nucleotide sequence ID" value="NZ_WPHG01000003.1"/>
</dbReference>
<keyword evidence="1" id="KW-0472">Membrane</keyword>
<evidence type="ECO:0000256" key="1">
    <source>
        <dbReference type="SAM" id="Phobius"/>
    </source>
</evidence>
<dbReference type="EMBL" id="WPHG01000003">
    <property type="protein sequence ID" value="MVA97975.1"/>
    <property type="molecule type" value="Genomic_DNA"/>
</dbReference>
<dbReference type="AlphaFoldDB" id="A0A844QFB9"/>
<gene>
    <name evidence="2" type="ORF">GN330_12040</name>
</gene>
<protein>
    <submittedName>
        <fullName evidence="2">Uncharacterized protein</fullName>
    </submittedName>
</protein>